<evidence type="ECO:0008006" key="3">
    <source>
        <dbReference type="Google" id="ProtNLM"/>
    </source>
</evidence>
<dbReference type="RefSeq" id="WP_141383920.1">
    <property type="nucleotide sequence ID" value="NZ_BJNF01000059.1"/>
</dbReference>
<dbReference type="Pfam" id="PF11604">
    <property type="entry name" value="CusF_Ec"/>
    <property type="match status" value="1"/>
</dbReference>
<sequence>MRRCIFVWIIAATAVNLDLGEAHAFSSGDGAVVARASRTEFLLAQLHKAGDQTQDRSQDQSNALFQGVGFVTAINPATGSLTINHEEIVGLMPPMEMVFQVERPTLSEGVKPGDKVEFRIEGKTYKIRELKVLEHTE</sequence>
<accession>A0A4Y3WB63</accession>
<gene>
    <name evidence="1" type="ORF">NWI01_21740</name>
</gene>
<evidence type="ECO:0000313" key="1">
    <source>
        <dbReference type="EMBL" id="GEC16282.1"/>
    </source>
</evidence>
<dbReference type="EMBL" id="BJNF01000059">
    <property type="protein sequence ID" value="GEC16282.1"/>
    <property type="molecule type" value="Genomic_DNA"/>
</dbReference>
<evidence type="ECO:0000313" key="2">
    <source>
        <dbReference type="Proteomes" id="UP000318825"/>
    </source>
</evidence>
<dbReference type="OrthoDB" id="7371803at2"/>
<proteinExistence type="predicted"/>
<dbReference type="InterPro" id="IPR042230">
    <property type="entry name" value="CusF_sf"/>
</dbReference>
<protein>
    <recommendedName>
        <fullName evidence="3">Copper-binding protein</fullName>
    </recommendedName>
</protein>
<dbReference type="Proteomes" id="UP000318825">
    <property type="component" value="Unassembled WGS sequence"/>
</dbReference>
<dbReference type="Gene3D" id="2.40.50.320">
    <property type="entry name" value="Copper binding periplasmic protein CusF"/>
    <property type="match status" value="1"/>
</dbReference>
<dbReference type="AlphaFoldDB" id="A0A4Y3WB63"/>
<dbReference type="InterPro" id="IPR021647">
    <property type="entry name" value="CusF_Ec"/>
</dbReference>
<reference evidence="1 2" key="1">
    <citation type="submission" date="2019-06" db="EMBL/GenBank/DDBJ databases">
        <title>Whole genome shotgun sequence of Nitrobacter winogradskyi NBRC 14297.</title>
        <authorList>
            <person name="Hosoyama A."/>
            <person name="Uohara A."/>
            <person name="Ohji S."/>
            <person name="Ichikawa N."/>
        </authorList>
    </citation>
    <scope>NUCLEOTIDE SEQUENCE [LARGE SCALE GENOMIC DNA]</scope>
    <source>
        <strain evidence="1 2">NBRC 14297</strain>
    </source>
</reference>
<name>A0A4Y3WB63_NITWI</name>
<comment type="caution">
    <text evidence="1">The sequence shown here is derived from an EMBL/GenBank/DDBJ whole genome shotgun (WGS) entry which is preliminary data.</text>
</comment>
<organism evidence="1 2">
    <name type="scientific">Nitrobacter winogradskyi</name>
    <name type="common">Nitrobacter agilis</name>
    <dbReference type="NCBI Taxonomy" id="913"/>
    <lineage>
        <taxon>Bacteria</taxon>
        <taxon>Pseudomonadati</taxon>
        <taxon>Pseudomonadota</taxon>
        <taxon>Alphaproteobacteria</taxon>
        <taxon>Hyphomicrobiales</taxon>
        <taxon>Nitrobacteraceae</taxon>
        <taxon>Nitrobacter</taxon>
    </lineage>
</organism>